<evidence type="ECO:0000256" key="1">
    <source>
        <dbReference type="ARBA" id="ARBA00023125"/>
    </source>
</evidence>
<keyword evidence="4" id="KW-1185">Reference proteome</keyword>
<comment type="caution">
    <text evidence="3">The sequence shown here is derived from an EMBL/GenBank/DDBJ whole genome shotgun (WGS) entry which is preliminary data.</text>
</comment>
<dbReference type="SMART" id="SM00422">
    <property type="entry name" value="HTH_MERR"/>
    <property type="match status" value="1"/>
</dbReference>
<proteinExistence type="predicted"/>
<dbReference type="PROSITE" id="PS50937">
    <property type="entry name" value="HTH_MERR_2"/>
    <property type="match status" value="1"/>
</dbReference>
<accession>A0ABY2IHR1</accession>
<feature type="domain" description="HTH merR-type" evidence="2">
    <location>
        <begin position="1"/>
        <end position="68"/>
    </location>
</feature>
<dbReference type="InterPro" id="IPR047057">
    <property type="entry name" value="MerR_fam"/>
</dbReference>
<dbReference type="SUPFAM" id="SSF46955">
    <property type="entry name" value="Putative DNA-binding domain"/>
    <property type="match status" value="1"/>
</dbReference>
<name>A0ABY2IHR1_9MICO</name>
<dbReference type="Proteomes" id="UP000297608">
    <property type="component" value="Unassembled WGS sequence"/>
</dbReference>
<dbReference type="PANTHER" id="PTHR30204:SF97">
    <property type="entry name" value="MERR FAMILY REGULATORY PROTEIN"/>
    <property type="match status" value="1"/>
</dbReference>
<protein>
    <submittedName>
        <fullName evidence="3">MerR family transcriptional regulator</fullName>
    </submittedName>
</protein>
<dbReference type="PANTHER" id="PTHR30204">
    <property type="entry name" value="REDOX-CYCLING DRUG-SENSING TRANSCRIPTIONAL ACTIVATOR SOXR"/>
    <property type="match status" value="1"/>
</dbReference>
<dbReference type="InterPro" id="IPR000551">
    <property type="entry name" value="MerR-type_HTH_dom"/>
</dbReference>
<gene>
    <name evidence="3" type="ORF">E3O44_02790</name>
</gene>
<dbReference type="InterPro" id="IPR009061">
    <property type="entry name" value="DNA-bd_dom_put_sf"/>
</dbReference>
<reference evidence="3 4" key="1">
    <citation type="submission" date="2019-03" db="EMBL/GenBank/DDBJ databases">
        <title>Genomics of glacier-inhabiting Cryobacterium strains.</title>
        <authorList>
            <person name="Liu Q."/>
            <person name="Xin Y.-H."/>
        </authorList>
    </citation>
    <scope>NUCLEOTIDE SEQUENCE [LARGE SCALE GENOMIC DNA]</scope>
    <source>
        <strain evidence="3 4">MDB2-B</strain>
    </source>
</reference>
<evidence type="ECO:0000313" key="3">
    <source>
        <dbReference type="EMBL" id="TFB90902.1"/>
    </source>
</evidence>
<keyword evidence="1" id="KW-0238">DNA-binding</keyword>
<dbReference type="PROSITE" id="PS00552">
    <property type="entry name" value="HTH_MERR_1"/>
    <property type="match status" value="1"/>
</dbReference>
<organism evidence="3 4">
    <name type="scientific">Cryobacterium algoricola</name>
    <dbReference type="NCBI Taxonomy" id="1259183"/>
    <lineage>
        <taxon>Bacteria</taxon>
        <taxon>Bacillati</taxon>
        <taxon>Actinomycetota</taxon>
        <taxon>Actinomycetes</taxon>
        <taxon>Micrococcales</taxon>
        <taxon>Microbacteriaceae</taxon>
        <taxon>Cryobacterium</taxon>
    </lineage>
</organism>
<dbReference type="Gene3D" id="1.10.1660.10">
    <property type="match status" value="1"/>
</dbReference>
<sequence length="122" mass="13719">MRIGELSSLTGVSRRSLRYYEEQGLITSTRSEKGQRHYDGQQANRVDIIQTFFAAGLSSRVIVDMVPCMVNAPTVEVAHRSTEIMIAEGVRLDEAMARLEKARSVLDNLIRTSQEYLSRSTP</sequence>
<evidence type="ECO:0000313" key="4">
    <source>
        <dbReference type="Proteomes" id="UP000297608"/>
    </source>
</evidence>
<dbReference type="Pfam" id="PF13411">
    <property type="entry name" value="MerR_1"/>
    <property type="match status" value="1"/>
</dbReference>
<evidence type="ECO:0000259" key="2">
    <source>
        <dbReference type="PROSITE" id="PS50937"/>
    </source>
</evidence>
<dbReference type="EMBL" id="SOFG01000004">
    <property type="protein sequence ID" value="TFB90902.1"/>
    <property type="molecule type" value="Genomic_DNA"/>
</dbReference>
<dbReference type="PRINTS" id="PR00040">
    <property type="entry name" value="HTHMERR"/>
</dbReference>